<proteinExistence type="inferred from homology"/>
<dbReference type="OrthoDB" id="9807535at2"/>
<evidence type="ECO:0000313" key="3">
    <source>
        <dbReference type="EMBL" id="PWK81575.1"/>
    </source>
</evidence>
<dbReference type="InterPro" id="IPR005545">
    <property type="entry name" value="YCII"/>
</dbReference>
<dbReference type="RefSeq" id="WP_109724804.1">
    <property type="nucleotide sequence ID" value="NZ_MSZV01000126.1"/>
</dbReference>
<dbReference type="Pfam" id="PF03795">
    <property type="entry name" value="YCII"/>
    <property type="match status" value="1"/>
</dbReference>
<dbReference type="EMBL" id="QGHC01000020">
    <property type="protein sequence ID" value="PWK81575.1"/>
    <property type="molecule type" value="Genomic_DNA"/>
</dbReference>
<accession>A0A316HNK0</accession>
<protein>
    <recommendedName>
        <fullName evidence="2">YCII-related domain-containing protein</fullName>
    </recommendedName>
</protein>
<dbReference type="SUPFAM" id="SSF54909">
    <property type="entry name" value="Dimeric alpha+beta barrel"/>
    <property type="match status" value="1"/>
</dbReference>
<sequence length="131" mass="14458">MTQPPALSEFLVISRGQWDADRSPEEIQDAIDRFYEWHDRLVAAGRMKPGQRLARERRMVSRQGVTDGPFAEAREVVGGYWFILAADLDEAAALVAGNPCLACGLSCEVRPVEPARASAWRASCETPGHFA</sequence>
<evidence type="ECO:0000259" key="2">
    <source>
        <dbReference type="Pfam" id="PF03795"/>
    </source>
</evidence>
<organism evidence="3 4">
    <name type="scientific">Fulvimonas soli</name>
    <dbReference type="NCBI Taxonomy" id="155197"/>
    <lineage>
        <taxon>Bacteria</taxon>
        <taxon>Pseudomonadati</taxon>
        <taxon>Pseudomonadota</taxon>
        <taxon>Gammaproteobacteria</taxon>
        <taxon>Lysobacterales</taxon>
        <taxon>Rhodanobacteraceae</taxon>
        <taxon>Fulvimonas</taxon>
    </lineage>
</organism>
<dbReference type="Proteomes" id="UP000245812">
    <property type="component" value="Unassembled WGS sequence"/>
</dbReference>
<dbReference type="InterPro" id="IPR011008">
    <property type="entry name" value="Dimeric_a/b-barrel"/>
</dbReference>
<name>A0A316HNK0_9GAMM</name>
<reference evidence="3 4" key="1">
    <citation type="submission" date="2018-05" db="EMBL/GenBank/DDBJ databases">
        <title>Genomic Encyclopedia of Type Strains, Phase IV (KMG-IV): sequencing the most valuable type-strain genomes for metagenomic binning, comparative biology and taxonomic classification.</title>
        <authorList>
            <person name="Goeker M."/>
        </authorList>
    </citation>
    <scope>NUCLEOTIDE SEQUENCE [LARGE SCALE GENOMIC DNA]</scope>
    <source>
        <strain evidence="3 4">DSM 14263</strain>
    </source>
</reference>
<feature type="domain" description="YCII-related" evidence="2">
    <location>
        <begin position="25"/>
        <end position="110"/>
    </location>
</feature>
<dbReference type="PANTHER" id="PTHR35174">
    <property type="entry name" value="BLL7171 PROTEIN-RELATED"/>
    <property type="match status" value="1"/>
</dbReference>
<comment type="caution">
    <text evidence="3">The sequence shown here is derived from an EMBL/GenBank/DDBJ whole genome shotgun (WGS) entry which is preliminary data.</text>
</comment>
<evidence type="ECO:0000313" key="4">
    <source>
        <dbReference type="Proteomes" id="UP000245812"/>
    </source>
</evidence>
<gene>
    <name evidence="3" type="ORF">C7456_12024</name>
</gene>
<keyword evidence="4" id="KW-1185">Reference proteome</keyword>
<dbReference type="Gene3D" id="3.30.70.1060">
    <property type="entry name" value="Dimeric alpha+beta barrel"/>
    <property type="match status" value="1"/>
</dbReference>
<evidence type="ECO:0000256" key="1">
    <source>
        <dbReference type="ARBA" id="ARBA00007689"/>
    </source>
</evidence>
<dbReference type="AlphaFoldDB" id="A0A316HNK0"/>
<comment type="similarity">
    <text evidence="1">Belongs to the YciI family.</text>
</comment>